<dbReference type="Proteomes" id="UP000318126">
    <property type="component" value="Unassembled WGS sequence"/>
</dbReference>
<sequence length="95" mass="11054">MIYLLARFKAQSGKEDALLVLLESVVIAARNELGCVEYELHEENKNKGHFIFIKKFVDSAAYEKHQNTIHFKRLIREMTNLITTPPEIIMLTKHL</sequence>
<evidence type="ECO:0000313" key="3">
    <source>
        <dbReference type="Proteomes" id="UP000318126"/>
    </source>
</evidence>
<dbReference type="Gene3D" id="3.30.70.100">
    <property type="match status" value="1"/>
</dbReference>
<evidence type="ECO:0000259" key="1">
    <source>
        <dbReference type="PROSITE" id="PS51725"/>
    </source>
</evidence>
<dbReference type="InterPro" id="IPR050744">
    <property type="entry name" value="AI-2_Isomerase_LsrG"/>
</dbReference>
<evidence type="ECO:0000313" key="2">
    <source>
        <dbReference type="EMBL" id="TRY14815.1"/>
    </source>
</evidence>
<gene>
    <name evidence="2" type="ORF">FN961_08815</name>
</gene>
<reference evidence="3" key="1">
    <citation type="submission" date="2019-07" db="EMBL/GenBank/DDBJ databases">
        <title>Shewanella sp. YLB-08 draft genomic sequence.</title>
        <authorList>
            <person name="Yu L."/>
        </authorList>
    </citation>
    <scope>NUCLEOTIDE SEQUENCE [LARGE SCALE GENOMIC DNA]</scope>
    <source>
        <strain evidence="3">JCM 20706</strain>
    </source>
</reference>
<dbReference type="GO" id="GO:0004497">
    <property type="term" value="F:monooxygenase activity"/>
    <property type="evidence" value="ECO:0007669"/>
    <property type="project" value="UniProtKB-KW"/>
</dbReference>
<dbReference type="Pfam" id="PF03992">
    <property type="entry name" value="ABM"/>
    <property type="match status" value="1"/>
</dbReference>
<name>A0A553JQS9_SHEHA</name>
<dbReference type="PANTHER" id="PTHR33336">
    <property type="entry name" value="QUINOL MONOOXYGENASE YGIN-RELATED"/>
    <property type="match status" value="1"/>
</dbReference>
<comment type="caution">
    <text evidence="2">The sequence shown here is derived from an EMBL/GenBank/DDBJ whole genome shotgun (WGS) entry which is preliminary data.</text>
</comment>
<dbReference type="SUPFAM" id="SSF54909">
    <property type="entry name" value="Dimeric alpha+beta barrel"/>
    <property type="match status" value="1"/>
</dbReference>
<dbReference type="EMBL" id="VKGK01000008">
    <property type="protein sequence ID" value="TRY14815.1"/>
    <property type="molecule type" value="Genomic_DNA"/>
</dbReference>
<dbReference type="PANTHER" id="PTHR33336:SF15">
    <property type="entry name" value="ABM DOMAIN-CONTAINING PROTEIN"/>
    <property type="match status" value="1"/>
</dbReference>
<keyword evidence="2" id="KW-0560">Oxidoreductase</keyword>
<keyword evidence="2" id="KW-0503">Monooxygenase</keyword>
<keyword evidence="3" id="KW-1185">Reference proteome</keyword>
<dbReference type="InterPro" id="IPR011008">
    <property type="entry name" value="Dimeric_a/b-barrel"/>
</dbReference>
<accession>A0A553JQS9</accession>
<dbReference type="InterPro" id="IPR007138">
    <property type="entry name" value="ABM_dom"/>
</dbReference>
<dbReference type="AlphaFoldDB" id="A0A553JQS9"/>
<protein>
    <submittedName>
        <fullName evidence="2">Antibiotic biosynthesis monooxygenase</fullName>
    </submittedName>
</protein>
<organism evidence="2 3">
    <name type="scientific">Shewanella hanedai</name>
    <name type="common">Alteromonas hanedai</name>
    <dbReference type="NCBI Taxonomy" id="25"/>
    <lineage>
        <taxon>Bacteria</taxon>
        <taxon>Pseudomonadati</taxon>
        <taxon>Pseudomonadota</taxon>
        <taxon>Gammaproteobacteria</taxon>
        <taxon>Alteromonadales</taxon>
        <taxon>Shewanellaceae</taxon>
        <taxon>Shewanella</taxon>
    </lineage>
</organism>
<feature type="domain" description="ABM" evidence="1">
    <location>
        <begin position="2"/>
        <end position="90"/>
    </location>
</feature>
<dbReference type="OrthoDB" id="6912333at2"/>
<proteinExistence type="predicted"/>
<dbReference type="PROSITE" id="PS51725">
    <property type="entry name" value="ABM"/>
    <property type="match status" value="1"/>
</dbReference>